<reference evidence="7 13" key="3">
    <citation type="submission" date="2018-12" db="EMBL/GenBank/DDBJ databases">
        <authorList>
            <consortium name="Pathogen Informatics"/>
        </authorList>
    </citation>
    <scope>NUCLEOTIDE SEQUENCE [LARGE SCALE GENOMIC DNA]</scope>
    <source>
        <strain evidence="7 13">NCTC8184</strain>
    </source>
</reference>
<evidence type="ECO:0000313" key="8">
    <source>
        <dbReference type="Proteomes" id="UP000035174"/>
    </source>
</evidence>
<evidence type="ECO:0000313" key="12">
    <source>
        <dbReference type="Proteomes" id="UP000255140"/>
    </source>
</evidence>
<evidence type="ECO:0000313" key="6">
    <source>
        <dbReference type="EMBL" id="SUN29265.1"/>
    </source>
</evidence>
<dbReference type="EMBL" id="LR134265">
    <property type="protein sequence ID" value="VED65635.1"/>
    <property type="molecule type" value="Genomic_DNA"/>
</dbReference>
<reference evidence="3" key="4">
    <citation type="submission" date="2023-05" db="EMBL/GenBank/DDBJ databases">
        <title>Cataloging the Phylogenetic Diversity of Human Bladder Bacteria.</title>
        <authorList>
            <person name="Du J."/>
        </authorList>
    </citation>
    <scope>NUCLEOTIDE SEQUENCE</scope>
    <source>
        <strain evidence="3">UMB8703</strain>
    </source>
</reference>
<dbReference type="AlphaFoldDB" id="A0A076Z3D6"/>
<evidence type="ECO:0000313" key="11">
    <source>
        <dbReference type="Proteomes" id="UP000254076"/>
    </source>
</evidence>
<dbReference type="Proteomes" id="UP000254076">
    <property type="component" value="Unassembled WGS sequence"/>
</dbReference>
<dbReference type="Proteomes" id="UP000268870">
    <property type="component" value="Chromosome"/>
</dbReference>
<dbReference type="EMBL" id="JASOIH010000001">
    <property type="protein sequence ID" value="MDK6898954.1"/>
    <property type="molecule type" value="Genomic_DNA"/>
</dbReference>
<accession>A0A076Z3D6</accession>
<evidence type="ECO:0000313" key="3">
    <source>
        <dbReference type="EMBL" id="MDK6898954.1"/>
    </source>
</evidence>
<evidence type="ECO:0000313" key="9">
    <source>
        <dbReference type="Proteomes" id="UP000035346"/>
    </source>
</evidence>
<dbReference type="Proteomes" id="UP001230629">
    <property type="component" value="Unassembled WGS sequence"/>
</dbReference>
<dbReference type="EMBL" id="UHEQ01000004">
    <property type="protein sequence ID" value="SUN15054.1"/>
    <property type="molecule type" value="Genomic_DNA"/>
</dbReference>
<evidence type="ECO:0000313" key="10">
    <source>
        <dbReference type="Proteomes" id="UP000250200"/>
    </source>
</evidence>
<gene>
    <name evidence="4" type="ORF">NCTC8181_02239</name>
    <name evidence="7" type="ORF">NCTC8184_01691</name>
    <name evidence="5" type="ORF">NCTC8185_02377</name>
    <name evidence="6" type="ORF">NCTC9828_01544</name>
    <name evidence="3" type="ORF">QP229_02985</name>
    <name evidence="2" type="ORF">WA04_10885</name>
    <name evidence="1" type="ORF">WA45_01645</name>
</gene>
<dbReference type="EMBL" id="LCVB01000013">
    <property type="protein sequence ID" value="KLJ30563.1"/>
    <property type="molecule type" value="Genomic_DNA"/>
</dbReference>
<reference evidence="10 11" key="2">
    <citation type="submission" date="2018-06" db="EMBL/GenBank/DDBJ databases">
        <authorList>
            <consortium name="Pathogen Informatics"/>
            <person name="Doyle S."/>
        </authorList>
    </citation>
    <scope>NUCLEOTIDE SEQUENCE [LARGE SCALE GENOMIC DNA]</scope>
    <source>
        <strain evidence="4 10">NCTC8181</strain>
        <strain evidence="5 11">NCTC8185</strain>
        <strain evidence="6 12">NCTC9828</strain>
    </source>
</reference>
<dbReference type="EMBL" id="LBKL01000098">
    <property type="protein sequence ID" value="KLL35357.1"/>
    <property type="molecule type" value="Genomic_DNA"/>
</dbReference>
<reference evidence="8 9" key="1">
    <citation type="journal article" date="2015" name="PLoS ONE">
        <title>Genomic analysis reveals the molecular basis for capsule loss in the group B streptococcus population.</title>
        <authorList>
            <consortium name="DEVANI Consortium"/>
            <person name="Rosini R."/>
            <person name="Campisi E."/>
            <person name="De Chiara M."/>
            <person name="Tettelin H."/>
            <person name="Rinaudo D."/>
            <person name="Toniolo C."/>
            <person name="Metruccio M."/>
            <person name="Guidotti S."/>
            <person name="Sorensen U.B."/>
            <person name="Kilian M."/>
            <person name="Ramirez M."/>
            <person name="Janulczyk R."/>
            <person name="Donati C."/>
            <person name="Grandi G."/>
            <person name="Margarit I."/>
        </authorList>
    </citation>
    <scope>NUCLEOTIDE SEQUENCE [LARGE SCALE GENOMIC DNA]</scope>
    <source>
        <strain evidence="2 9">DK-B-USS-215</strain>
        <strain evidence="1 8">ES-PW-063</strain>
    </source>
</reference>
<sequence>MLKTRTHINELETKIALDLVHRYLGIQQLVFSKWRHSLETGSWSSIITINGVNIINYIVDDISDSNSISGIICHPKSFHLRPREKKEPIQSIDELDITWSLNREENE</sequence>
<name>A0A076Z3D6_STRAG</name>
<dbReference type="RefSeq" id="WP_000921241.1">
    <property type="nucleotide sequence ID" value="NZ_AP018935.1"/>
</dbReference>
<dbReference type="EMBL" id="UHEW01000005">
    <property type="protein sequence ID" value="SUN29265.1"/>
    <property type="molecule type" value="Genomic_DNA"/>
</dbReference>
<dbReference type="Proteomes" id="UP000035346">
    <property type="component" value="Unassembled WGS sequence"/>
</dbReference>
<evidence type="ECO:0000313" key="4">
    <source>
        <dbReference type="EMBL" id="SQA19173.1"/>
    </source>
</evidence>
<dbReference type="Proteomes" id="UP000255140">
    <property type="component" value="Unassembled WGS sequence"/>
</dbReference>
<dbReference type="EMBL" id="UAVB01000001">
    <property type="protein sequence ID" value="SQA19173.1"/>
    <property type="molecule type" value="Genomic_DNA"/>
</dbReference>
<proteinExistence type="predicted"/>
<evidence type="ECO:0000313" key="7">
    <source>
        <dbReference type="EMBL" id="VED65635.1"/>
    </source>
</evidence>
<dbReference type="Proteomes" id="UP000250200">
    <property type="component" value="Unassembled WGS sequence"/>
</dbReference>
<protein>
    <submittedName>
        <fullName evidence="2">Uncharacterized protein</fullName>
    </submittedName>
</protein>
<evidence type="ECO:0000313" key="1">
    <source>
        <dbReference type="EMBL" id="KLJ30563.1"/>
    </source>
</evidence>
<evidence type="ECO:0000313" key="13">
    <source>
        <dbReference type="Proteomes" id="UP000268870"/>
    </source>
</evidence>
<evidence type="ECO:0000313" key="2">
    <source>
        <dbReference type="EMBL" id="KLL35357.1"/>
    </source>
</evidence>
<evidence type="ECO:0000313" key="5">
    <source>
        <dbReference type="EMBL" id="SUN15054.1"/>
    </source>
</evidence>
<dbReference type="Proteomes" id="UP000035174">
    <property type="component" value="Unassembled WGS sequence"/>
</dbReference>
<organism evidence="2 9">
    <name type="scientific">Streptococcus agalactiae</name>
    <dbReference type="NCBI Taxonomy" id="1311"/>
    <lineage>
        <taxon>Bacteria</taxon>
        <taxon>Bacillati</taxon>
        <taxon>Bacillota</taxon>
        <taxon>Bacilli</taxon>
        <taxon>Lactobacillales</taxon>
        <taxon>Streptococcaceae</taxon>
        <taxon>Streptococcus</taxon>
    </lineage>
</organism>